<evidence type="ECO:0000313" key="5">
    <source>
        <dbReference type="Proteomes" id="UP000294739"/>
    </source>
</evidence>
<dbReference type="InterPro" id="IPR050197">
    <property type="entry name" value="Aldolase_class_II_sugar_metab"/>
</dbReference>
<dbReference type="Proteomes" id="UP000294739">
    <property type="component" value="Unassembled WGS sequence"/>
</dbReference>
<comment type="caution">
    <text evidence="4">The sequence shown here is derived from an EMBL/GenBank/DDBJ whole genome shotgun (WGS) entry which is preliminary data.</text>
</comment>
<dbReference type="GO" id="GO:0005829">
    <property type="term" value="C:cytosol"/>
    <property type="evidence" value="ECO:0007669"/>
    <property type="project" value="TreeGrafter"/>
</dbReference>
<dbReference type="Gene3D" id="3.40.225.10">
    <property type="entry name" value="Class II aldolase/adducin N-terminal domain"/>
    <property type="match status" value="1"/>
</dbReference>
<dbReference type="OrthoDB" id="9774430at2"/>
<dbReference type="Pfam" id="PF00596">
    <property type="entry name" value="Aldolase_II"/>
    <property type="match status" value="1"/>
</dbReference>
<dbReference type="GO" id="GO:0046872">
    <property type="term" value="F:metal ion binding"/>
    <property type="evidence" value="ECO:0007669"/>
    <property type="project" value="UniProtKB-KW"/>
</dbReference>
<name>A0A4R5D420_9ACTN</name>
<dbReference type="InParanoid" id="A0A4R5D420"/>
<dbReference type="InterPro" id="IPR036409">
    <property type="entry name" value="Aldolase_II/adducin_N_sf"/>
</dbReference>
<keyword evidence="2" id="KW-0456">Lyase</keyword>
<evidence type="ECO:0000259" key="3">
    <source>
        <dbReference type="SMART" id="SM01007"/>
    </source>
</evidence>
<sequence>MVSTAAGQASGPAAELARLCRELGDPAAGFVVAGEGNASGPGPDGTVYVTASGSRLAEADEGSLVRIRPDGLVAALERDGTDDEWLEALLASRVDDTAARPTVEAGLHAVVAAAMGPVYVAHTHPVHALAVLCGEHGPSLATQRLYPDHVVMLGETACWLPYVDPGQELARATGHELHRFRASTGRWPRLLLAGNHGVFAFGSTPRQALDTTIMTEKIARITIAAASIGGVTPLAPSEVERIGSREDETYRRRLLSTS</sequence>
<dbReference type="PANTHER" id="PTHR22789">
    <property type="entry name" value="FUCULOSE PHOSPHATE ALDOLASE"/>
    <property type="match status" value="1"/>
</dbReference>
<dbReference type="GO" id="GO:0016832">
    <property type="term" value="F:aldehyde-lyase activity"/>
    <property type="evidence" value="ECO:0007669"/>
    <property type="project" value="TreeGrafter"/>
</dbReference>
<dbReference type="SMART" id="SM01007">
    <property type="entry name" value="Aldolase_II"/>
    <property type="match status" value="1"/>
</dbReference>
<keyword evidence="5" id="KW-1185">Reference proteome</keyword>
<organism evidence="4 5">
    <name type="scientific">Jiangella asiatica</name>
    <dbReference type="NCBI Taxonomy" id="2530372"/>
    <lineage>
        <taxon>Bacteria</taxon>
        <taxon>Bacillati</taxon>
        <taxon>Actinomycetota</taxon>
        <taxon>Actinomycetes</taxon>
        <taxon>Jiangellales</taxon>
        <taxon>Jiangellaceae</taxon>
        <taxon>Jiangella</taxon>
    </lineage>
</organism>
<evidence type="ECO:0000256" key="1">
    <source>
        <dbReference type="ARBA" id="ARBA00022723"/>
    </source>
</evidence>
<dbReference type="SUPFAM" id="SSF53639">
    <property type="entry name" value="AraD/HMP-PK domain-like"/>
    <property type="match status" value="1"/>
</dbReference>
<keyword evidence="1" id="KW-0479">Metal-binding</keyword>
<gene>
    <name evidence="4" type="ORF">E1269_18710</name>
</gene>
<proteinExistence type="predicted"/>
<evidence type="ECO:0000256" key="2">
    <source>
        <dbReference type="ARBA" id="ARBA00023239"/>
    </source>
</evidence>
<feature type="domain" description="Class II aldolase/adducin N-terminal" evidence="3">
    <location>
        <begin position="14"/>
        <end position="223"/>
    </location>
</feature>
<accession>A0A4R5D420</accession>
<protein>
    <submittedName>
        <fullName evidence="4">Class II aldolase/adducin family protein</fullName>
    </submittedName>
</protein>
<reference evidence="4 5" key="1">
    <citation type="submission" date="2019-03" db="EMBL/GenBank/DDBJ databases">
        <title>Draft genome sequences of novel Actinobacteria.</title>
        <authorList>
            <person name="Sahin N."/>
            <person name="Ay H."/>
            <person name="Saygin H."/>
        </authorList>
    </citation>
    <scope>NUCLEOTIDE SEQUENCE [LARGE SCALE GENOMIC DNA]</scope>
    <source>
        <strain evidence="4 5">5K138</strain>
    </source>
</reference>
<evidence type="ECO:0000313" key="4">
    <source>
        <dbReference type="EMBL" id="TDE08139.1"/>
    </source>
</evidence>
<dbReference type="AlphaFoldDB" id="A0A4R5D420"/>
<dbReference type="PANTHER" id="PTHR22789:SF0">
    <property type="entry name" value="3-OXO-TETRONATE 4-PHOSPHATE DECARBOXYLASE-RELATED"/>
    <property type="match status" value="1"/>
</dbReference>
<dbReference type="RefSeq" id="WP_131897276.1">
    <property type="nucleotide sequence ID" value="NZ_SMKZ01000027.1"/>
</dbReference>
<dbReference type="GO" id="GO:0019323">
    <property type="term" value="P:pentose catabolic process"/>
    <property type="evidence" value="ECO:0007669"/>
    <property type="project" value="TreeGrafter"/>
</dbReference>
<dbReference type="InterPro" id="IPR001303">
    <property type="entry name" value="Aldolase_II/adducin_N"/>
</dbReference>
<dbReference type="EMBL" id="SMKZ01000027">
    <property type="protein sequence ID" value="TDE08139.1"/>
    <property type="molecule type" value="Genomic_DNA"/>
</dbReference>